<name>A0A1J8QGR4_9AGAM</name>
<comment type="caution">
    <text evidence="2">The sequence shown here is derived from an EMBL/GenBank/DDBJ whole genome shotgun (WGS) entry which is preliminary data.</text>
</comment>
<dbReference type="InterPro" id="IPR001810">
    <property type="entry name" value="F-box_dom"/>
</dbReference>
<dbReference type="Pfam" id="PF12937">
    <property type="entry name" value="F-box-like"/>
    <property type="match status" value="1"/>
</dbReference>
<dbReference type="AlphaFoldDB" id="A0A1J8QGR4"/>
<dbReference type="EMBL" id="LVVM01000724">
    <property type="protein sequence ID" value="OJA20109.1"/>
    <property type="molecule type" value="Genomic_DNA"/>
</dbReference>
<proteinExistence type="predicted"/>
<protein>
    <recommendedName>
        <fullName evidence="1">F-box domain-containing protein</fullName>
    </recommendedName>
</protein>
<sequence>MSKTSSRTEYILPLSKFPDELLLLIFWALVDTACSIDDRLRLDCVTLASVCRRWRSLALNTSGFWTRLHMVTRLGAISREHLETHMKRCANALIDVVIYVARPPNPWDQAVASLVFDRTKRCLKVLQECSHRWKSLRIINEVDNHSGLFGFVLSELGAPHAPALNEVQIICHSSGWITSVTEPFQFLSSTNIPLLKKFTLEGCDSNIMPNQFDASSLTHLSLNFLRQYNHIPFQNSLVAFRNLLSSARNLTSLEVHRRIFFVEHTKTDDELDPVLLPALRTLSIITGTEKPAYLSVVLRTISAPNLHHLTVHGESLGWAENNLPDFSSPAFFLQQDQIPKFPFVRKLTMKNMLQSMHGPGKNIHSIFTAFPHVTDVVLDHDVREIADCLALESYDQKAPPLWLCLRQLTIEMPPMTKFHYLPQLFEWLRCRRANGLLLPVVVIRYELQRAGVEEDARDLIAVRKFVNDATGYRKSDTKKVVKQLGRLGAVVNLRVNS</sequence>
<organism evidence="2 3">
    <name type="scientific">Rhizopogon vesiculosus</name>
    <dbReference type="NCBI Taxonomy" id="180088"/>
    <lineage>
        <taxon>Eukaryota</taxon>
        <taxon>Fungi</taxon>
        <taxon>Dikarya</taxon>
        <taxon>Basidiomycota</taxon>
        <taxon>Agaricomycotina</taxon>
        <taxon>Agaricomycetes</taxon>
        <taxon>Agaricomycetidae</taxon>
        <taxon>Boletales</taxon>
        <taxon>Suillineae</taxon>
        <taxon>Rhizopogonaceae</taxon>
        <taxon>Rhizopogon</taxon>
    </lineage>
</organism>
<dbReference type="Proteomes" id="UP000183567">
    <property type="component" value="Unassembled WGS sequence"/>
</dbReference>
<gene>
    <name evidence="2" type="ORF">AZE42_04103</name>
</gene>
<evidence type="ECO:0000259" key="1">
    <source>
        <dbReference type="Pfam" id="PF12937"/>
    </source>
</evidence>
<accession>A0A1J8QGR4</accession>
<dbReference type="STRING" id="180088.A0A1J8QGR4"/>
<reference evidence="2 3" key="1">
    <citation type="submission" date="2016-03" db="EMBL/GenBank/DDBJ databases">
        <title>Comparative genomics of the ectomycorrhizal sister species Rhizopogon vinicolor and Rhizopogon vesiculosus (Basidiomycota: Boletales) reveals a divergence of the mating type B locus.</title>
        <authorList>
            <person name="Mujic A.B."/>
            <person name="Kuo A."/>
            <person name="Tritt A."/>
            <person name="Lipzen A."/>
            <person name="Chen C."/>
            <person name="Johnson J."/>
            <person name="Sharma A."/>
            <person name="Barry K."/>
            <person name="Grigoriev I.V."/>
            <person name="Spatafora J.W."/>
        </authorList>
    </citation>
    <scope>NUCLEOTIDE SEQUENCE [LARGE SCALE GENOMIC DNA]</scope>
    <source>
        <strain evidence="2 3">AM-OR11-056</strain>
    </source>
</reference>
<evidence type="ECO:0000313" key="3">
    <source>
        <dbReference type="Proteomes" id="UP000183567"/>
    </source>
</evidence>
<dbReference type="OrthoDB" id="2269034at2759"/>
<dbReference type="CDD" id="cd09917">
    <property type="entry name" value="F-box_SF"/>
    <property type="match status" value="1"/>
</dbReference>
<dbReference type="Gene3D" id="1.20.1280.50">
    <property type="match status" value="1"/>
</dbReference>
<keyword evidence="3" id="KW-1185">Reference proteome</keyword>
<evidence type="ECO:0000313" key="2">
    <source>
        <dbReference type="EMBL" id="OJA20109.1"/>
    </source>
</evidence>
<feature type="domain" description="F-box" evidence="1">
    <location>
        <begin position="18"/>
        <end position="69"/>
    </location>
</feature>